<organism evidence="4 5">
    <name type="scientific">Aulographum hederae CBS 113979</name>
    <dbReference type="NCBI Taxonomy" id="1176131"/>
    <lineage>
        <taxon>Eukaryota</taxon>
        <taxon>Fungi</taxon>
        <taxon>Dikarya</taxon>
        <taxon>Ascomycota</taxon>
        <taxon>Pezizomycotina</taxon>
        <taxon>Dothideomycetes</taxon>
        <taxon>Pleosporomycetidae</taxon>
        <taxon>Aulographales</taxon>
        <taxon>Aulographaceae</taxon>
    </lineage>
</organism>
<feature type="compositionally biased region" description="Low complexity" evidence="1">
    <location>
        <begin position="156"/>
        <end position="165"/>
    </location>
</feature>
<feature type="transmembrane region" description="Helical" evidence="2">
    <location>
        <begin position="895"/>
        <end position="913"/>
    </location>
</feature>
<dbReference type="SUPFAM" id="SSF47923">
    <property type="entry name" value="Ypt/Rab-GAP domain of gyp1p"/>
    <property type="match status" value="2"/>
</dbReference>
<dbReference type="EMBL" id="ML977173">
    <property type="protein sequence ID" value="KAF1983645.1"/>
    <property type="molecule type" value="Genomic_DNA"/>
</dbReference>
<feature type="compositionally biased region" description="Basic and acidic residues" evidence="1">
    <location>
        <begin position="353"/>
        <end position="372"/>
    </location>
</feature>
<feature type="region of interest" description="Disordered" evidence="1">
    <location>
        <begin position="1"/>
        <end position="20"/>
    </location>
</feature>
<feature type="compositionally biased region" description="Basic and acidic residues" evidence="1">
    <location>
        <begin position="1"/>
        <end position="10"/>
    </location>
</feature>
<evidence type="ECO:0000259" key="3">
    <source>
        <dbReference type="PROSITE" id="PS50086"/>
    </source>
</evidence>
<name>A0A6G1GRT1_9PEZI</name>
<feature type="compositionally biased region" description="Pro residues" evidence="1">
    <location>
        <begin position="407"/>
        <end position="422"/>
    </location>
</feature>
<protein>
    <recommendedName>
        <fullName evidence="3">Rab-GAP TBC domain-containing protein</fullName>
    </recommendedName>
</protein>
<feature type="compositionally biased region" description="Basic and acidic residues" evidence="1">
    <location>
        <begin position="563"/>
        <end position="589"/>
    </location>
</feature>
<feature type="region of interest" description="Disordered" evidence="1">
    <location>
        <begin position="40"/>
        <end position="254"/>
    </location>
</feature>
<keyword evidence="2" id="KW-1133">Transmembrane helix</keyword>
<dbReference type="InterPro" id="IPR000195">
    <property type="entry name" value="Rab-GAP-TBC_dom"/>
</dbReference>
<dbReference type="PANTHER" id="PTHR47219:SF20">
    <property type="entry name" value="TBC1 DOMAIN FAMILY MEMBER 2B"/>
    <property type="match status" value="1"/>
</dbReference>
<dbReference type="GO" id="GO:0031267">
    <property type="term" value="F:small GTPase binding"/>
    <property type="evidence" value="ECO:0007669"/>
    <property type="project" value="TreeGrafter"/>
</dbReference>
<keyword evidence="5" id="KW-1185">Reference proteome</keyword>
<dbReference type="InterPro" id="IPR050302">
    <property type="entry name" value="Rab_GAP_TBC_domain"/>
</dbReference>
<sequence>MPPAIDDRSPRAPPGLGISSSLAKETEQWLYQELDIPFSPQIASGSASPSAYGSPAKSPVADIIDPFRKQSTDANQRGERASPPQSSPTTPTKYPPRKASLHNLRPMDSSTAPPPPPPLPMGKRQMRGDTTPDGGSPKMREPASVDSTPQKDTSRSRSSSQNSPESIRRPENRKNSPNLSSTMTRSRGMTTNSAHQPTLPPLRFSTSIPDFASLRSSNRGLNSIYRPDRGPYARDSTRSSITREQLPSSGLSEEIRSSFRSNWTIASSNFLDPSDTERSSVVTKASSFSDLDMLNRAHATKGERTMSVEDTISLYSHGFEDDPTPAPTIEGKLADATAEADSKPPVPPILRRASVENEKVDRETGQSPKQDDQLLPPAPQIQHARSSTQMFVHASHKNDDDQKPQPSALPQPPALPPLPKFPYAPLREPRPKPEDIPRDRYGFKKASQYVSVDEYDGWNVGYEEYLARRRKKWMGYMKQYGLSTEKPIRFPLRSDKAKRYIRKGIPPDWRGAAWFWYAGGPSRLAQAPGLYWDLVDKVRNGQLSENDKEHIERDLNRTFPDNIRFKPDPSSDPSDVRKPSVDERGEPRIPHDSVIPETSILRALRRVLQSFAVHNPSIGYCQSLNFLAGLLLLFLDEDEEKAFILLNIITNEHLPGTHAKVLEANVDIGVLMTCIRESMPGVWTKINDMQEDPGSGSVTRLPTVSLATTAWFMSCFVGNLPIETVLRVWDSFFYEGSKTLFRIAMAIFKVGELEIRNVRDDMEVFQVVQTIPRKLLDASGLLEACFKRRVPGWGMVGWRCPRRRGVVGWGGRLVELGLRGVRVGRGCEGGGIWSSLILHLTSHASLHLLTFSLHTFTVDTLAFGKHKNPPIYREIHTNGDQVKGIRRSMQYGRKLFGFVSTSVFFHLFFSFLYL</sequence>
<gene>
    <name evidence="4" type="ORF">K402DRAFT_159398</name>
</gene>
<evidence type="ECO:0000256" key="1">
    <source>
        <dbReference type="SAM" id="MobiDB-lite"/>
    </source>
</evidence>
<dbReference type="PROSITE" id="PS50086">
    <property type="entry name" value="TBC_RABGAP"/>
    <property type="match status" value="1"/>
</dbReference>
<dbReference type="Proteomes" id="UP000800041">
    <property type="component" value="Unassembled WGS sequence"/>
</dbReference>
<keyword evidence="2" id="KW-0472">Membrane</keyword>
<dbReference type="AlphaFoldDB" id="A0A6G1GRT1"/>
<evidence type="ECO:0000256" key="2">
    <source>
        <dbReference type="SAM" id="Phobius"/>
    </source>
</evidence>
<dbReference type="GO" id="GO:0005096">
    <property type="term" value="F:GTPase activator activity"/>
    <property type="evidence" value="ECO:0007669"/>
    <property type="project" value="TreeGrafter"/>
</dbReference>
<feature type="compositionally biased region" description="Low complexity" evidence="1">
    <location>
        <begin position="180"/>
        <end position="193"/>
    </location>
</feature>
<proteinExistence type="predicted"/>
<feature type="compositionally biased region" description="Low complexity" evidence="1">
    <location>
        <begin position="43"/>
        <end position="59"/>
    </location>
</feature>
<accession>A0A6G1GRT1</accession>
<feature type="compositionally biased region" description="Low complexity" evidence="1">
    <location>
        <begin position="82"/>
        <end position="92"/>
    </location>
</feature>
<dbReference type="SMART" id="SM00164">
    <property type="entry name" value="TBC"/>
    <property type="match status" value="1"/>
</dbReference>
<feature type="compositionally biased region" description="Polar residues" evidence="1">
    <location>
        <begin position="204"/>
        <end position="221"/>
    </location>
</feature>
<reference evidence="4" key="1">
    <citation type="journal article" date="2020" name="Stud. Mycol.">
        <title>101 Dothideomycetes genomes: a test case for predicting lifestyles and emergence of pathogens.</title>
        <authorList>
            <person name="Haridas S."/>
            <person name="Albert R."/>
            <person name="Binder M."/>
            <person name="Bloem J."/>
            <person name="Labutti K."/>
            <person name="Salamov A."/>
            <person name="Andreopoulos B."/>
            <person name="Baker S."/>
            <person name="Barry K."/>
            <person name="Bills G."/>
            <person name="Bluhm B."/>
            <person name="Cannon C."/>
            <person name="Castanera R."/>
            <person name="Culley D."/>
            <person name="Daum C."/>
            <person name="Ezra D."/>
            <person name="Gonzalez J."/>
            <person name="Henrissat B."/>
            <person name="Kuo A."/>
            <person name="Liang C."/>
            <person name="Lipzen A."/>
            <person name="Lutzoni F."/>
            <person name="Magnuson J."/>
            <person name="Mondo S."/>
            <person name="Nolan M."/>
            <person name="Ohm R."/>
            <person name="Pangilinan J."/>
            <person name="Park H.-J."/>
            <person name="Ramirez L."/>
            <person name="Alfaro M."/>
            <person name="Sun H."/>
            <person name="Tritt A."/>
            <person name="Yoshinaga Y."/>
            <person name="Zwiers L.-H."/>
            <person name="Turgeon B."/>
            <person name="Goodwin S."/>
            <person name="Spatafora J."/>
            <person name="Crous P."/>
            <person name="Grigoriev I."/>
        </authorList>
    </citation>
    <scope>NUCLEOTIDE SEQUENCE</scope>
    <source>
        <strain evidence="4">CBS 113979</strain>
    </source>
</reference>
<dbReference type="OrthoDB" id="294251at2759"/>
<evidence type="ECO:0000313" key="5">
    <source>
        <dbReference type="Proteomes" id="UP000800041"/>
    </source>
</evidence>
<dbReference type="Pfam" id="PF00566">
    <property type="entry name" value="RabGAP-TBC"/>
    <property type="match status" value="1"/>
</dbReference>
<feature type="region of interest" description="Disordered" evidence="1">
    <location>
        <begin position="316"/>
        <end position="439"/>
    </location>
</feature>
<feature type="compositionally biased region" description="Basic and acidic residues" evidence="1">
    <location>
        <begin position="226"/>
        <end position="237"/>
    </location>
</feature>
<feature type="compositionally biased region" description="Basic and acidic residues" evidence="1">
    <location>
        <begin position="65"/>
        <end position="80"/>
    </location>
</feature>
<feature type="compositionally biased region" description="Basic and acidic residues" evidence="1">
    <location>
        <begin position="427"/>
        <end position="439"/>
    </location>
</feature>
<feature type="domain" description="Rab-GAP TBC" evidence="3">
    <location>
        <begin position="504"/>
        <end position="736"/>
    </location>
</feature>
<dbReference type="Gene3D" id="1.10.472.80">
    <property type="entry name" value="Ypt/Rab-GAP domain of gyp1p, domain 3"/>
    <property type="match status" value="1"/>
</dbReference>
<dbReference type="Gene3D" id="1.10.8.270">
    <property type="entry name" value="putative rabgap domain of human tbc1 domain family member 14 like domains"/>
    <property type="match status" value="1"/>
</dbReference>
<keyword evidence="2" id="KW-0812">Transmembrane</keyword>
<dbReference type="InterPro" id="IPR035969">
    <property type="entry name" value="Rab-GAP_TBC_sf"/>
</dbReference>
<dbReference type="PANTHER" id="PTHR47219">
    <property type="entry name" value="RAB GTPASE-ACTIVATING PROTEIN 1-LIKE"/>
    <property type="match status" value="1"/>
</dbReference>
<evidence type="ECO:0000313" key="4">
    <source>
        <dbReference type="EMBL" id="KAF1983645.1"/>
    </source>
</evidence>
<feature type="compositionally biased region" description="Polar residues" evidence="1">
    <location>
        <begin position="238"/>
        <end position="251"/>
    </location>
</feature>
<feature type="region of interest" description="Disordered" evidence="1">
    <location>
        <begin position="560"/>
        <end position="589"/>
    </location>
</feature>